<protein>
    <submittedName>
        <fullName evidence="2">GNAT family N-acetyltransferase</fullName>
    </submittedName>
</protein>
<organism evidence="2 3">
    <name type="scientific">Bacillus suaedaesalsae</name>
    <dbReference type="NCBI Taxonomy" id="2810349"/>
    <lineage>
        <taxon>Bacteria</taxon>
        <taxon>Bacillati</taxon>
        <taxon>Bacillota</taxon>
        <taxon>Bacilli</taxon>
        <taxon>Bacillales</taxon>
        <taxon>Bacillaceae</taxon>
        <taxon>Bacillus</taxon>
    </lineage>
</organism>
<evidence type="ECO:0000313" key="2">
    <source>
        <dbReference type="EMBL" id="MBM6617551.1"/>
    </source>
</evidence>
<dbReference type="InterPro" id="IPR016181">
    <property type="entry name" value="Acyl_CoA_acyltransferase"/>
</dbReference>
<dbReference type="InterPro" id="IPR000182">
    <property type="entry name" value="GNAT_dom"/>
</dbReference>
<dbReference type="EMBL" id="JAFELM010000023">
    <property type="protein sequence ID" value="MBM6617551.1"/>
    <property type="molecule type" value="Genomic_DNA"/>
</dbReference>
<proteinExistence type="predicted"/>
<accession>A0ABS2DGL3</accession>
<gene>
    <name evidence="2" type="ORF">JR050_07645</name>
</gene>
<dbReference type="Proteomes" id="UP001518925">
    <property type="component" value="Unassembled WGS sequence"/>
</dbReference>
<feature type="domain" description="N-acetyltransferase" evidence="1">
    <location>
        <begin position="4"/>
        <end position="158"/>
    </location>
</feature>
<evidence type="ECO:0000259" key="1">
    <source>
        <dbReference type="PROSITE" id="PS51186"/>
    </source>
</evidence>
<name>A0ABS2DGL3_9BACI</name>
<sequence length="158" mass="18109">MAIVHVNSWKTTYKGIVSDEYLSTLKYEEREKLWMKALSSPNFVWVAEVDHQVVGFISGGKERTKEYGYDGELYAIYILKQHQKCGIGKKLVQAFSKEMKEIGNFKSILVWVLSKNPSVQFYQSFKPVKVATAQIDIGKEKHQEIAFGWPNINSLIEG</sequence>
<comment type="caution">
    <text evidence="2">The sequence shown here is derived from an EMBL/GenBank/DDBJ whole genome shotgun (WGS) entry which is preliminary data.</text>
</comment>
<dbReference type="Pfam" id="PF00583">
    <property type="entry name" value="Acetyltransf_1"/>
    <property type="match status" value="1"/>
</dbReference>
<keyword evidence="3" id="KW-1185">Reference proteome</keyword>
<dbReference type="SUPFAM" id="SSF55729">
    <property type="entry name" value="Acyl-CoA N-acyltransferases (Nat)"/>
    <property type="match status" value="1"/>
</dbReference>
<dbReference type="PROSITE" id="PS51186">
    <property type="entry name" value="GNAT"/>
    <property type="match status" value="1"/>
</dbReference>
<dbReference type="Gene3D" id="3.40.630.30">
    <property type="match status" value="1"/>
</dbReference>
<dbReference type="CDD" id="cd04301">
    <property type="entry name" value="NAT_SF"/>
    <property type="match status" value="1"/>
</dbReference>
<reference evidence="2 3" key="1">
    <citation type="submission" date="2021-02" db="EMBL/GenBank/DDBJ databases">
        <title>Bacillus sp. RD4P76, an endophyte from a halophyte.</title>
        <authorList>
            <person name="Sun J.-Q."/>
        </authorList>
    </citation>
    <scope>NUCLEOTIDE SEQUENCE [LARGE SCALE GENOMIC DNA]</scope>
    <source>
        <strain evidence="2 3">RD4P76</strain>
    </source>
</reference>
<evidence type="ECO:0000313" key="3">
    <source>
        <dbReference type="Proteomes" id="UP001518925"/>
    </source>
</evidence>